<evidence type="ECO:0000313" key="8">
    <source>
        <dbReference type="Proteomes" id="UP001165065"/>
    </source>
</evidence>
<feature type="binding site" evidence="5">
    <location>
        <position position="462"/>
    </location>
    <ligand>
        <name>Mn(2+)</name>
        <dbReference type="ChEBI" id="CHEBI:29035"/>
    </ligand>
</feature>
<accession>A0A9W7G7F6</accession>
<dbReference type="GO" id="GO:0003849">
    <property type="term" value="F:3-deoxy-7-phosphoheptulonate synthase activity"/>
    <property type="evidence" value="ECO:0007669"/>
    <property type="project" value="UniProtKB-EC"/>
</dbReference>
<dbReference type="Proteomes" id="UP001165065">
    <property type="component" value="Unassembled WGS sequence"/>
</dbReference>
<feature type="binding site" evidence="5">
    <location>
        <position position="420"/>
    </location>
    <ligand>
        <name>Mn(2+)</name>
        <dbReference type="ChEBI" id="CHEBI:29035"/>
    </ligand>
</feature>
<keyword evidence="8" id="KW-1185">Reference proteome</keyword>
<feature type="binding site" evidence="5">
    <location>
        <position position="492"/>
    </location>
    <ligand>
        <name>Mn(2+)</name>
        <dbReference type="ChEBI" id="CHEBI:29035"/>
    </ligand>
</feature>
<keyword evidence="6" id="KW-0057">Aromatic amino acid biosynthesis</keyword>
<dbReference type="OrthoDB" id="2338at2759"/>
<dbReference type="EMBL" id="BRYA01000049">
    <property type="protein sequence ID" value="GMI34997.1"/>
    <property type="molecule type" value="Genomic_DNA"/>
</dbReference>
<dbReference type="InterPro" id="IPR002480">
    <property type="entry name" value="DAHP_synth_2"/>
</dbReference>
<comment type="similarity">
    <text evidence="2 6">Belongs to the class-II DAHP synthase family.</text>
</comment>
<comment type="pathway">
    <text evidence="1 6">Metabolic intermediate biosynthesis; chorismate biosynthesis; chorismate from D-erythrose 4-phosphate and phosphoenolpyruvate: step 1/7.</text>
</comment>
<feature type="binding site" evidence="5">
    <location>
        <position position="357"/>
    </location>
    <ligand>
        <name>phosphoenolpyruvate</name>
        <dbReference type="ChEBI" id="CHEBI:58702"/>
    </ligand>
</feature>
<feature type="binding site" evidence="5">
    <location>
        <position position="175"/>
    </location>
    <ligand>
        <name>phosphoenolpyruvate</name>
        <dbReference type="ChEBI" id="CHEBI:58702"/>
    </ligand>
</feature>
<keyword evidence="6" id="KW-0028">Amino-acid biosynthesis</keyword>
<dbReference type="NCBIfam" id="TIGR01358">
    <property type="entry name" value="DAHP_synth_II"/>
    <property type="match status" value="1"/>
</dbReference>
<dbReference type="PANTHER" id="PTHR21337:SF0">
    <property type="entry name" value="PHOSPHO-2-DEHYDRO-3-DEOXYHEPTONATE ALDOLASE"/>
    <property type="match status" value="1"/>
</dbReference>
<comment type="caution">
    <text evidence="7">The sequence shown here is derived from an EMBL/GenBank/DDBJ whole genome shotgun (WGS) entry which is preliminary data.</text>
</comment>
<dbReference type="PANTHER" id="PTHR21337">
    <property type="entry name" value="PHOSPHO-2-DEHYDRO-3-DEOXYHEPTONATE ALDOLASE 1, 2"/>
    <property type="match status" value="1"/>
</dbReference>
<evidence type="ECO:0000256" key="4">
    <source>
        <dbReference type="ARBA" id="ARBA00047508"/>
    </source>
</evidence>
<organism evidence="7 8">
    <name type="scientific">Triparma columacea</name>
    <dbReference type="NCBI Taxonomy" id="722753"/>
    <lineage>
        <taxon>Eukaryota</taxon>
        <taxon>Sar</taxon>
        <taxon>Stramenopiles</taxon>
        <taxon>Ochrophyta</taxon>
        <taxon>Bolidophyceae</taxon>
        <taxon>Parmales</taxon>
        <taxon>Triparmaceae</taxon>
        <taxon>Triparma</taxon>
    </lineage>
</organism>
<proteinExistence type="inferred from homology"/>
<dbReference type="AlphaFoldDB" id="A0A9W7G7F6"/>
<evidence type="ECO:0000256" key="2">
    <source>
        <dbReference type="ARBA" id="ARBA00008911"/>
    </source>
</evidence>
<gene>
    <name evidence="7" type="ORF">TrCOL_g5056</name>
</gene>
<reference evidence="8" key="1">
    <citation type="journal article" date="2023" name="Commun. Biol.">
        <title>Genome analysis of Parmales, the sister group of diatoms, reveals the evolutionary specialization of diatoms from phago-mixotrophs to photoautotrophs.</title>
        <authorList>
            <person name="Ban H."/>
            <person name="Sato S."/>
            <person name="Yoshikawa S."/>
            <person name="Yamada K."/>
            <person name="Nakamura Y."/>
            <person name="Ichinomiya M."/>
            <person name="Sato N."/>
            <person name="Blanc-Mathieu R."/>
            <person name="Endo H."/>
            <person name="Kuwata A."/>
            <person name="Ogata H."/>
        </authorList>
    </citation>
    <scope>NUCLEOTIDE SEQUENCE [LARGE SCALE GENOMIC DNA]</scope>
</reference>
<protein>
    <recommendedName>
        <fullName evidence="6">Phospho-2-dehydro-3-deoxyheptonate aldolase</fullName>
        <ecNumber evidence="6">2.5.1.54</ecNumber>
    </recommendedName>
</protein>
<dbReference type="GO" id="GO:0008652">
    <property type="term" value="P:amino acid biosynthetic process"/>
    <property type="evidence" value="ECO:0007669"/>
    <property type="project" value="UniProtKB-KW"/>
</dbReference>
<keyword evidence="5" id="KW-0170">Cobalt</keyword>
<evidence type="ECO:0000256" key="5">
    <source>
        <dbReference type="PIRSR" id="PIRSR602480-1"/>
    </source>
</evidence>
<dbReference type="GO" id="GO:0009073">
    <property type="term" value="P:aromatic amino acid family biosynthetic process"/>
    <property type="evidence" value="ECO:0007669"/>
    <property type="project" value="UniProtKB-KW"/>
</dbReference>
<evidence type="ECO:0000313" key="7">
    <source>
        <dbReference type="EMBL" id="GMI34997.1"/>
    </source>
</evidence>
<keyword evidence="5" id="KW-0464">Manganese</keyword>
<feature type="binding site" evidence="5">
    <location>
        <position position="388"/>
    </location>
    <ligand>
        <name>phosphoenolpyruvate</name>
        <dbReference type="ChEBI" id="CHEBI:58702"/>
    </ligand>
</feature>
<evidence type="ECO:0000256" key="1">
    <source>
        <dbReference type="ARBA" id="ARBA00004688"/>
    </source>
</evidence>
<evidence type="ECO:0000256" key="3">
    <source>
        <dbReference type="ARBA" id="ARBA00022679"/>
    </source>
</evidence>
<name>A0A9W7G7F6_9STRA</name>
<feature type="binding site" evidence="5">
    <location>
        <begin position="334"/>
        <end position="335"/>
    </location>
    <ligand>
        <name>phosphoenolpyruvate</name>
        <dbReference type="ChEBI" id="CHEBI:58702"/>
    </ligand>
</feature>
<comment type="cofactor">
    <cofactor evidence="5">
        <name>Mn(2+)</name>
        <dbReference type="ChEBI" id="CHEBI:29035"/>
    </cofactor>
    <cofactor evidence="5">
        <name>Co(2+)</name>
        <dbReference type="ChEBI" id="CHEBI:48828"/>
    </cofactor>
    <cofactor evidence="5">
        <name>Cd(2+)</name>
        <dbReference type="ChEBI" id="CHEBI:48775"/>
    </cofactor>
    <text evidence="5">Binds 1 divalent cation per subunit. The enzyme is active with manganese, cobalt or cadmium ions.</text>
</comment>
<dbReference type="InterPro" id="IPR013785">
    <property type="entry name" value="Aldolase_TIM"/>
</dbReference>
<dbReference type="EC" id="2.5.1.54" evidence="6"/>
<evidence type="ECO:0000256" key="6">
    <source>
        <dbReference type="RuleBase" id="RU363071"/>
    </source>
</evidence>
<comment type="catalytic activity">
    <reaction evidence="4 6">
        <text>D-erythrose 4-phosphate + phosphoenolpyruvate + H2O = 7-phospho-2-dehydro-3-deoxy-D-arabino-heptonate + phosphate</text>
        <dbReference type="Rhea" id="RHEA:14717"/>
        <dbReference type="ChEBI" id="CHEBI:15377"/>
        <dbReference type="ChEBI" id="CHEBI:16897"/>
        <dbReference type="ChEBI" id="CHEBI:43474"/>
        <dbReference type="ChEBI" id="CHEBI:58394"/>
        <dbReference type="ChEBI" id="CHEBI:58702"/>
        <dbReference type="EC" id="2.5.1.54"/>
    </reaction>
</comment>
<keyword evidence="5" id="KW-0104">Cadmium</keyword>
<dbReference type="Gene3D" id="3.20.20.70">
    <property type="entry name" value="Aldolase class I"/>
    <property type="match status" value="1"/>
</dbReference>
<feature type="binding site" evidence="5">
    <location>
        <position position="136"/>
    </location>
    <ligand>
        <name>Mn(2+)</name>
        <dbReference type="ChEBI" id="CHEBI:29035"/>
    </ligand>
</feature>
<keyword evidence="3 6" id="KW-0808">Transferase</keyword>
<dbReference type="SUPFAM" id="SSF51569">
    <property type="entry name" value="Aldolase"/>
    <property type="match status" value="1"/>
</dbReference>
<dbReference type="Pfam" id="PF01474">
    <property type="entry name" value="DAHP_synth_2"/>
    <property type="match status" value="1"/>
</dbReference>
<sequence length="521" mass="58410">MFRTTAFIIYAQISKLIPSWKMKLSSAVGLLALLPLCDAYVSPPLHQKSLISVSLSASIEKPVISVSGRPKWSPDTWKNYNPNQMPVYEDQDELKAATDELEGYSPLVFAGEVRSLQENLAKASQGHGFLLMGGDCAESFGEFNVDHVRDTFRVILQMSLIMTFGSAMPIIKVGRMAGQFAKPRSDSTETKDGETLPSYRGDIINSEEFNADARKNDPKNMIKAYHQSTQTLNILRAFSTGGYADISRLHAWNLDFVDKTEEASRFRQLTTKVDESLRFMKAIGVDTTLPAFTTTEFYTAHECLLLPYEQALTRQDSTTGRWYDCSAHMLWVGERTRQQDGAHFEFVRGVGNPLGVKVSDKCTPDQLLEICDQMNPNNIPGRLTIIVRMGAEKLRKNLPGLIRAVQREGKSVLWISDPVHGNTFKTENGFKTRSFDAIREELRAFFDVHDEMGSHPGGMHLEMTGEDVTECVGGLQALDENDLNKRYHTSCDPRLNGVQALQLAFLVAERMRQRNGLPPIE</sequence>